<dbReference type="AlphaFoldDB" id="A0A2M7AQK6"/>
<evidence type="ECO:0000256" key="1">
    <source>
        <dbReference type="ARBA" id="ARBA00009451"/>
    </source>
</evidence>
<dbReference type="InterPro" id="IPR036394">
    <property type="entry name" value="Ribosomal_uL22_sf"/>
</dbReference>
<dbReference type="InterPro" id="IPR005727">
    <property type="entry name" value="Ribosomal_uL22_bac/chlpt-type"/>
</dbReference>
<dbReference type="PANTHER" id="PTHR13501:SF8">
    <property type="entry name" value="LARGE RIBOSOMAL SUBUNIT PROTEIN UL22M"/>
    <property type="match status" value="1"/>
</dbReference>
<dbReference type="GO" id="GO:0019843">
    <property type="term" value="F:rRNA binding"/>
    <property type="evidence" value="ECO:0007669"/>
    <property type="project" value="UniProtKB-UniRule"/>
</dbReference>
<dbReference type="GO" id="GO:0006412">
    <property type="term" value="P:translation"/>
    <property type="evidence" value="ECO:0007669"/>
    <property type="project" value="UniProtKB-UniRule"/>
</dbReference>
<evidence type="ECO:0000256" key="6">
    <source>
        <dbReference type="ARBA" id="ARBA00035207"/>
    </source>
</evidence>
<dbReference type="Proteomes" id="UP000230972">
    <property type="component" value="Unassembled WGS sequence"/>
</dbReference>
<evidence type="ECO:0000256" key="7">
    <source>
        <dbReference type="HAMAP-Rule" id="MF_01331"/>
    </source>
</evidence>
<keyword evidence="4 7" id="KW-0689">Ribosomal protein</keyword>
<dbReference type="PANTHER" id="PTHR13501">
    <property type="entry name" value="CHLOROPLAST 50S RIBOSOMAL PROTEIN L22-RELATED"/>
    <property type="match status" value="1"/>
</dbReference>
<reference evidence="13" key="1">
    <citation type="submission" date="2017-09" db="EMBL/GenBank/DDBJ databases">
        <title>Depth-based differentiation of microbial function through sediment-hosted aquifers and enrichment of novel symbionts in the deep terrestrial subsurface.</title>
        <authorList>
            <person name="Probst A.J."/>
            <person name="Ladd B."/>
            <person name="Jarett J.K."/>
            <person name="Geller-Mcgrath D.E."/>
            <person name="Sieber C.M.K."/>
            <person name="Emerson J.B."/>
            <person name="Anantharaman K."/>
            <person name="Thomas B.C."/>
            <person name="Malmstrom R."/>
            <person name="Stieglmeier M."/>
            <person name="Klingl A."/>
            <person name="Woyke T."/>
            <person name="Ryan C.M."/>
            <person name="Banfield J.F."/>
        </authorList>
    </citation>
    <scope>NUCLEOTIDE SEQUENCE [LARGE SCALE GENOMIC DNA]</scope>
</reference>
<evidence type="ECO:0000256" key="5">
    <source>
        <dbReference type="ARBA" id="ARBA00023274"/>
    </source>
</evidence>
<evidence type="ECO:0000313" key="12">
    <source>
        <dbReference type="EMBL" id="PIU71916.1"/>
    </source>
</evidence>
<evidence type="ECO:0000256" key="3">
    <source>
        <dbReference type="ARBA" id="ARBA00022884"/>
    </source>
</evidence>
<sequence>MFLQPKTWWDIGLENFLRQEHSGDMEKLSSVRWRRHKRSLLLRSKNMDIKAEQKYLLISPKKVRVVVEMIKRLRPSYAVENLSLIGKAAAEPLRKVILSAIANAKVKGISEDALSFKEIQVGEGPRLKRGQPVSRGQWHPIKKRMSHIKVILETKEVEKKGGDPTSRNASRGDIAHVTKN</sequence>
<evidence type="ECO:0000256" key="9">
    <source>
        <dbReference type="RuleBase" id="RU004006"/>
    </source>
</evidence>
<organism evidence="12 13">
    <name type="scientific">Candidatus Woesebacteria bacterium CG06_land_8_20_14_3_00_39_27</name>
    <dbReference type="NCBI Taxonomy" id="1975057"/>
    <lineage>
        <taxon>Bacteria</taxon>
        <taxon>Candidatus Woeseibacteriota</taxon>
    </lineage>
</organism>
<evidence type="ECO:0000256" key="2">
    <source>
        <dbReference type="ARBA" id="ARBA00022730"/>
    </source>
</evidence>
<comment type="function">
    <text evidence="7">The globular domain of the protein is located near the polypeptide exit tunnel on the outside of the subunit, while an extended beta-hairpin is found that lines the wall of the exit tunnel in the center of the 70S ribosome.</text>
</comment>
<protein>
    <recommendedName>
        <fullName evidence="6 7">Large ribosomal subunit protein uL22</fullName>
    </recommendedName>
</protein>
<keyword evidence="5 7" id="KW-0687">Ribonucleoprotein</keyword>
<evidence type="ECO:0000256" key="4">
    <source>
        <dbReference type="ARBA" id="ARBA00022980"/>
    </source>
</evidence>
<feature type="region of interest" description="Disordered" evidence="11">
    <location>
        <begin position="157"/>
        <end position="180"/>
    </location>
</feature>
<evidence type="ECO:0000313" key="13">
    <source>
        <dbReference type="Proteomes" id="UP000230972"/>
    </source>
</evidence>
<dbReference type="Pfam" id="PF00237">
    <property type="entry name" value="Ribosomal_L22"/>
    <property type="match status" value="1"/>
</dbReference>
<dbReference type="SUPFAM" id="SSF54843">
    <property type="entry name" value="Ribosomal protein L22"/>
    <property type="match status" value="1"/>
</dbReference>
<comment type="caution">
    <text evidence="12">The sequence shown here is derived from an EMBL/GenBank/DDBJ whole genome shotgun (WGS) entry which is preliminary data.</text>
</comment>
<gene>
    <name evidence="7" type="primary">rplV</name>
    <name evidence="12" type="ORF">COS80_00670</name>
</gene>
<keyword evidence="2 7" id="KW-0699">rRNA-binding</keyword>
<dbReference type="GO" id="GO:0003735">
    <property type="term" value="F:structural constituent of ribosome"/>
    <property type="evidence" value="ECO:0007669"/>
    <property type="project" value="InterPro"/>
</dbReference>
<evidence type="ECO:0000256" key="8">
    <source>
        <dbReference type="RuleBase" id="RU004005"/>
    </source>
</evidence>
<dbReference type="GO" id="GO:0022625">
    <property type="term" value="C:cytosolic large ribosomal subunit"/>
    <property type="evidence" value="ECO:0007669"/>
    <property type="project" value="TreeGrafter"/>
</dbReference>
<name>A0A2M7AQK6_9BACT</name>
<keyword evidence="3 7" id="KW-0694">RNA-binding</keyword>
<dbReference type="HAMAP" id="MF_01331_B">
    <property type="entry name" value="Ribosomal_uL22_B"/>
    <property type="match status" value="1"/>
</dbReference>
<evidence type="ECO:0000256" key="11">
    <source>
        <dbReference type="SAM" id="MobiDB-lite"/>
    </source>
</evidence>
<accession>A0A2M7AQK6</accession>
<comment type="similarity">
    <text evidence="1 7 8">Belongs to the universal ribosomal protein uL22 family.</text>
</comment>
<comment type="function">
    <text evidence="7 10">This protein binds specifically to 23S rRNA; its binding is stimulated by other ribosomal proteins, e.g., L4, L17, and L20. It is important during the early stages of 50S assembly. It makes multiple contacts with different domains of the 23S rRNA in the assembled 50S subunit and ribosome.</text>
</comment>
<dbReference type="EMBL" id="PEWC01000016">
    <property type="protein sequence ID" value="PIU71916.1"/>
    <property type="molecule type" value="Genomic_DNA"/>
</dbReference>
<comment type="subunit">
    <text evidence="7 9">Part of the 50S ribosomal subunit.</text>
</comment>
<dbReference type="InterPro" id="IPR047867">
    <property type="entry name" value="Ribosomal_uL22_bac/org-type"/>
</dbReference>
<evidence type="ECO:0000256" key="10">
    <source>
        <dbReference type="RuleBase" id="RU004008"/>
    </source>
</evidence>
<dbReference type="Gene3D" id="3.90.470.10">
    <property type="entry name" value="Ribosomal protein L22/L17"/>
    <property type="match status" value="1"/>
</dbReference>
<dbReference type="InterPro" id="IPR001063">
    <property type="entry name" value="Ribosomal_uL22"/>
</dbReference>
<proteinExistence type="inferred from homology"/>